<protein>
    <submittedName>
        <fullName evidence="1">Uncharacterized protein</fullName>
    </submittedName>
</protein>
<dbReference type="Proteomes" id="UP000054217">
    <property type="component" value="Unassembled WGS sequence"/>
</dbReference>
<dbReference type="InParanoid" id="A0A0C3NSS7"/>
<dbReference type="AlphaFoldDB" id="A0A0C3NSS7"/>
<evidence type="ECO:0000313" key="1">
    <source>
        <dbReference type="EMBL" id="KIN98550.1"/>
    </source>
</evidence>
<evidence type="ECO:0000313" key="2">
    <source>
        <dbReference type="Proteomes" id="UP000054217"/>
    </source>
</evidence>
<name>A0A0C3NSS7_PISTI</name>
<gene>
    <name evidence="1" type="ORF">M404DRAFT_848683</name>
</gene>
<reference evidence="1 2" key="1">
    <citation type="submission" date="2014-04" db="EMBL/GenBank/DDBJ databases">
        <authorList>
            <consortium name="DOE Joint Genome Institute"/>
            <person name="Kuo A."/>
            <person name="Kohler A."/>
            <person name="Costa M.D."/>
            <person name="Nagy L.G."/>
            <person name="Floudas D."/>
            <person name="Copeland A."/>
            <person name="Barry K.W."/>
            <person name="Cichocki N."/>
            <person name="Veneault-Fourrey C."/>
            <person name="LaButti K."/>
            <person name="Lindquist E.A."/>
            <person name="Lipzen A."/>
            <person name="Lundell T."/>
            <person name="Morin E."/>
            <person name="Murat C."/>
            <person name="Sun H."/>
            <person name="Tunlid A."/>
            <person name="Henrissat B."/>
            <person name="Grigoriev I.V."/>
            <person name="Hibbett D.S."/>
            <person name="Martin F."/>
            <person name="Nordberg H.P."/>
            <person name="Cantor M.N."/>
            <person name="Hua S.X."/>
        </authorList>
    </citation>
    <scope>NUCLEOTIDE SEQUENCE [LARGE SCALE GENOMIC DNA]</scope>
    <source>
        <strain evidence="1 2">Marx 270</strain>
    </source>
</reference>
<organism evidence="1 2">
    <name type="scientific">Pisolithus tinctorius Marx 270</name>
    <dbReference type="NCBI Taxonomy" id="870435"/>
    <lineage>
        <taxon>Eukaryota</taxon>
        <taxon>Fungi</taxon>
        <taxon>Dikarya</taxon>
        <taxon>Basidiomycota</taxon>
        <taxon>Agaricomycotina</taxon>
        <taxon>Agaricomycetes</taxon>
        <taxon>Agaricomycetidae</taxon>
        <taxon>Boletales</taxon>
        <taxon>Sclerodermatineae</taxon>
        <taxon>Pisolithaceae</taxon>
        <taxon>Pisolithus</taxon>
    </lineage>
</organism>
<keyword evidence="2" id="KW-1185">Reference proteome</keyword>
<reference evidence="2" key="2">
    <citation type="submission" date="2015-01" db="EMBL/GenBank/DDBJ databases">
        <title>Evolutionary Origins and Diversification of the Mycorrhizal Mutualists.</title>
        <authorList>
            <consortium name="DOE Joint Genome Institute"/>
            <consortium name="Mycorrhizal Genomics Consortium"/>
            <person name="Kohler A."/>
            <person name="Kuo A."/>
            <person name="Nagy L.G."/>
            <person name="Floudas D."/>
            <person name="Copeland A."/>
            <person name="Barry K.W."/>
            <person name="Cichocki N."/>
            <person name="Veneault-Fourrey C."/>
            <person name="LaButti K."/>
            <person name="Lindquist E.A."/>
            <person name="Lipzen A."/>
            <person name="Lundell T."/>
            <person name="Morin E."/>
            <person name="Murat C."/>
            <person name="Riley R."/>
            <person name="Ohm R."/>
            <person name="Sun H."/>
            <person name="Tunlid A."/>
            <person name="Henrissat B."/>
            <person name="Grigoriev I.V."/>
            <person name="Hibbett D.S."/>
            <person name="Martin F."/>
        </authorList>
    </citation>
    <scope>NUCLEOTIDE SEQUENCE [LARGE SCALE GENOMIC DNA]</scope>
    <source>
        <strain evidence="2">Marx 270</strain>
    </source>
</reference>
<dbReference type="EMBL" id="KN832014">
    <property type="protein sequence ID" value="KIN98550.1"/>
    <property type="molecule type" value="Genomic_DNA"/>
</dbReference>
<sequence length="100" mass="11107">MGRHIQGHRSYPRYEVNGRLHTSFRRGVRLASCSSLRWRSSAVVRFLLQLITNEKSLGWSDTACTSNFNAAPLHADTALHPVNTLGCINLTCTPLKAEGL</sequence>
<accession>A0A0C3NSS7</accession>
<dbReference type="HOGENOM" id="CLU_2307195_0_0_1"/>
<proteinExistence type="predicted"/>